<reference evidence="14 15" key="1">
    <citation type="submission" date="2016-09" db="EMBL/GenBank/DDBJ databases">
        <authorList>
            <consortium name="Pathogen Informatics"/>
        </authorList>
    </citation>
    <scope>NUCLEOTIDE SEQUENCE [LARGE SCALE GENOMIC DNA]</scope>
</reference>
<evidence type="ECO:0000259" key="13">
    <source>
        <dbReference type="PROSITE" id="PS50035"/>
    </source>
</evidence>
<evidence type="ECO:0000256" key="6">
    <source>
        <dbReference type="ARBA" id="ARBA00023098"/>
    </source>
</evidence>
<dbReference type="PANTHER" id="PTHR12586">
    <property type="entry name" value="CDP-DIACYLGLYCEROL--SERINE O-PHOSPHATIDYLTRANSFERASE"/>
    <property type="match status" value="1"/>
</dbReference>
<dbReference type="EMBL" id="LT969571">
    <property type="protein sequence ID" value="SOV78545.1"/>
    <property type="molecule type" value="Genomic_DNA"/>
</dbReference>
<dbReference type="GO" id="GO:0005524">
    <property type="term" value="F:ATP binding"/>
    <property type="evidence" value="ECO:0007669"/>
    <property type="project" value="UniProtKB-KW"/>
</dbReference>
<keyword evidence="5" id="KW-0677">Repeat</keyword>
<dbReference type="CDD" id="cd09137">
    <property type="entry name" value="PLDc_PGS1_euk_2"/>
    <property type="match status" value="1"/>
</dbReference>
<dbReference type="Proteomes" id="UP000240500">
    <property type="component" value="Chromosome 8"/>
</dbReference>
<dbReference type="InterPro" id="IPR016270">
    <property type="entry name" value="PGS1"/>
</dbReference>
<evidence type="ECO:0000256" key="12">
    <source>
        <dbReference type="SAM" id="MobiDB-lite"/>
    </source>
</evidence>
<dbReference type="InterPro" id="IPR025202">
    <property type="entry name" value="PLD-like_dom"/>
</dbReference>
<dbReference type="FunFam" id="3.30.870.10:FF:000043">
    <property type="entry name" value="CDP-diacylglycerol--glycerol-3-phosphate 3-phosphatidyltransferase"/>
    <property type="match status" value="1"/>
</dbReference>
<comment type="pathway">
    <text evidence="1 10">Phospholipid metabolism; phosphatidylglycerol biosynthesis; phosphatidylglycerol from CDP-diacylglycerol: step 1/2.</text>
</comment>
<comment type="function">
    <text evidence="10">Functions in the biosynthesis of the anionic phospholipids phosphatidylglycerol and cardiolipin.</text>
</comment>
<dbReference type="PANTHER" id="PTHR12586:SF1">
    <property type="entry name" value="CDP-DIACYLGLYCEROL--GLYCEROL-3-PHOSPHATE 3-PHOSPHATIDYLTRANSFERASE, MITOCHONDRIAL"/>
    <property type="match status" value="1"/>
</dbReference>
<keyword evidence="8 10" id="KW-1208">Phospholipid metabolism</keyword>
<keyword evidence="10" id="KW-0547">Nucleotide-binding</keyword>
<accession>A0A2P9DBY5</accession>
<keyword evidence="7 10" id="KW-0594">Phospholipid biosynthesis</keyword>
<organism evidence="14 15">
    <name type="scientific">Plasmodium reichenowi</name>
    <dbReference type="NCBI Taxonomy" id="5854"/>
    <lineage>
        <taxon>Eukaryota</taxon>
        <taxon>Sar</taxon>
        <taxon>Alveolata</taxon>
        <taxon>Apicomplexa</taxon>
        <taxon>Aconoidasida</taxon>
        <taxon>Haemosporida</taxon>
        <taxon>Plasmodiidae</taxon>
        <taxon>Plasmodium</taxon>
        <taxon>Plasmodium (Laverania)</taxon>
    </lineage>
</organism>
<evidence type="ECO:0000256" key="5">
    <source>
        <dbReference type="ARBA" id="ARBA00022737"/>
    </source>
</evidence>
<keyword evidence="6 10" id="KW-0443">Lipid metabolism</keyword>
<keyword evidence="11" id="KW-0175">Coiled coil</keyword>
<dbReference type="Gene3D" id="3.30.870.10">
    <property type="entry name" value="Endonuclease Chain A"/>
    <property type="match status" value="2"/>
</dbReference>
<dbReference type="PROSITE" id="PS50035">
    <property type="entry name" value="PLD"/>
    <property type="match status" value="1"/>
</dbReference>
<sequence>MALKFVIHEPKAKLLFTPKEFFNTLNDMFKNSQNRIVISCLYMGIGELEKELIDSIKKNVNIKDLKVDILLDRQRGTRPEGKFNESSVSILSELFKCSDNINISLFHNPLLGPILYNILPPRANEAIGVMHMKIYIGDNILVLSGANLSDSYLRNRQDRYFVIENKFLADSIHNIINTIQGMSFTLNRDLTIKWENDLMNPLIDAYVFREQYYRRIRFMLQGIQKHISQYNKNYSYNNYYKNIKNYPINDNIYIYNNQNNNKYSYTSNEFSMLNSFSTDIFDKDTYNNKNQRNNHKKENMETHTLLDTNDATYDSTINLLHNNQNEKQTNNLFTYLNEKDEFFYPLFEKNKSILVLELSLQCGFSIPPIYDETDMLENLLKNIEKYDQSLVISSGYLNFPMNFLKLIRNIYINVMQKKNGILQLITASPCANSFYKSKGISYYIPSSYSAMANVCIEYITKNLTNFLKKVNGQNVSEQNNISNQKIYIEYYKPSWTFHSKGIWIMDNMKSMKNVSNDNNNNNNNNNNINNNNINNNNNNNINNNNINNKFHSSKKYEQNVNNSPNVKMNLNKSGYFNSENFDKNIDEENENILKYEDRNDINEDNDYYDNLPWCTVIGSSNYGYRAKYRDLEMSFIIKTNDYNLRCQLKKELNIIYESSHFVQLDELKLRYAFWLKFLVKYIFKWLL</sequence>
<evidence type="ECO:0000256" key="2">
    <source>
        <dbReference type="ARBA" id="ARBA00010682"/>
    </source>
</evidence>
<evidence type="ECO:0000256" key="8">
    <source>
        <dbReference type="ARBA" id="ARBA00023264"/>
    </source>
</evidence>
<keyword evidence="10" id="KW-0496">Mitochondrion</keyword>
<feature type="coiled-coil region" evidence="11">
    <location>
        <begin position="578"/>
        <end position="605"/>
    </location>
</feature>
<dbReference type="VEuPathDB" id="PlasmoDB:PRG01_0823100"/>
<dbReference type="OrthoDB" id="10250191at2759"/>
<evidence type="ECO:0000256" key="7">
    <source>
        <dbReference type="ARBA" id="ARBA00023209"/>
    </source>
</evidence>
<evidence type="ECO:0000256" key="11">
    <source>
        <dbReference type="SAM" id="Coils"/>
    </source>
</evidence>
<dbReference type="GO" id="GO:0008444">
    <property type="term" value="F:CDP-diacylglycerol-glycerol-3-phosphate 3-phosphatidyltransferase activity"/>
    <property type="evidence" value="ECO:0007669"/>
    <property type="project" value="UniProtKB-EC"/>
</dbReference>
<evidence type="ECO:0000256" key="10">
    <source>
        <dbReference type="RuleBase" id="RU365024"/>
    </source>
</evidence>
<dbReference type="UniPathway" id="UPA00084">
    <property type="reaction ID" value="UER00503"/>
</dbReference>
<dbReference type="EC" id="2.7.8.5" evidence="10"/>
<dbReference type="GO" id="GO:0032049">
    <property type="term" value="P:cardiolipin biosynthetic process"/>
    <property type="evidence" value="ECO:0007669"/>
    <property type="project" value="InterPro"/>
</dbReference>
<dbReference type="InterPro" id="IPR001736">
    <property type="entry name" value="PLipase_D/transphosphatidylase"/>
</dbReference>
<comment type="similarity">
    <text evidence="2 10">Belongs to the CDP-alcohol phosphatidyltransferase class-II family.</text>
</comment>
<evidence type="ECO:0000313" key="14">
    <source>
        <dbReference type="EMBL" id="SOV78545.1"/>
    </source>
</evidence>
<evidence type="ECO:0000313" key="15">
    <source>
        <dbReference type="Proteomes" id="UP000240500"/>
    </source>
</evidence>
<gene>
    <name evidence="14" type="ORF">PRG01_0823100</name>
</gene>
<proteinExistence type="inferred from homology"/>
<dbReference type="GO" id="GO:0005739">
    <property type="term" value="C:mitochondrion"/>
    <property type="evidence" value="ECO:0007669"/>
    <property type="project" value="UniProtKB-SubCell"/>
</dbReference>
<evidence type="ECO:0000256" key="4">
    <source>
        <dbReference type="ARBA" id="ARBA00022679"/>
    </source>
</evidence>
<comment type="subcellular location">
    <subcellularLocation>
        <location evidence="10">Mitochondrion</location>
    </subcellularLocation>
</comment>
<evidence type="ECO:0000256" key="1">
    <source>
        <dbReference type="ARBA" id="ARBA00005042"/>
    </source>
</evidence>
<dbReference type="VEuPathDB" id="PlasmoDB:PRCDC_0819500"/>
<feature type="domain" description="PLD phosphodiesterase" evidence="13">
    <location>
        <begin position="126"/>
        <end position="152"/>
    </location>
</feature>
<protein>
    <recommendedName>
        <fullName evidence="10">CDP-diacylglycerol--glycerol-3-phosphate 3-phosphatidyltransferase</fullName>
        <ecNumber evidence="10">2.7.8.5</ecNumber>
    </recommendedName>
</protein>
<feature type="region of interest" description="Disordered" evidence="12">
    <location>
        <begin position="514"/>
        <end position="549"/>
    </location>
</feature>
<dbReference type="CDD" id="cd09135">
    <property type="entry name" value="PLDc_PGS1_euk_1"/>
    <property type="match status" value="1"/>
</dbReference>
<evidence type="ECO:0000256" key="9">
    <source>
        <dbReference type="ARBA" id="ARBA00048586"/>
    </source>
</evidence>
<dbReference type="Pfam" id="PF13091">
    <property type="entry name" value="PLDc_2"/>
    <property type="match status" value="1"/>
</dbReference>
<keyword evidence="10" id="KW-0067">ATP-binding</keyword>
<evidence type="ECO:0000256" key="3">
    <source>
        <dbReference type="ARBA" id="ARBA00022516"/>
    </source>
</evidence>
<dbReference type="AlphaFoldDB" id="A0A2P9DBY5"/>
<dbReference type="SUPFAM" id="SSF56024">
    <property type="entry name" value="Phospholipase D/nuclease"/>
    <property type="match status" value="1"/>
</dbReference>
<feature type="compositionally biased region" description="Low complexity" evidence="12">
    <location>
        <begin position="518"/>
        <end position="548"/>
    </location>
</feature>
<keyword evidence="3 10" id="KW-0444">Lipid biosynthesis</keyword>
<comment type="catalytic activity">
    <reaction evidence="9 10">
        <text>a CDP-1,2-diacyl-sn-glycerol + sn-glycerol 3-phosphate = a 1,2-diacyl-sn-glycero-3-phospho-(1'-sn-glycero-3'-phosphate) + CMP + H(+)</text>
        <dbReference type="Rhea" id="RHEA:12593"/>
        <dbReference type="ChEBI" id="CHEBI:15378"/>
        <dbReference type="ChEBI" id="CHEBI:57597"/>
        <dbReference type="ChEBI" id="CHEBI:58332"/>
        <dbReference type="ChEBI" id="CHEBI:60110"/>
        <dbReference type="ChEBI" id="CHEBI:60377"/>
        <dbReference type="EC" id="2.7.8.5"/>
    </reaction>
</comment>
<keyword evidence="4 10" id="KW-0808">Transferase</keyword>
<name>A0A2P9DBY5_PLARE</name>